<dbReference type="OrthoDB" id="672279at2"/>
<evidence type="ECO:0000313" key="3">
    <source>
        <dbReference type="Proteomes" id="UP000248553"/>
    </source>
</evidence>
<accession>A0A328BLK8</accession>
<evidence type="ECO:0000256" key="1">
    <source>
        <dbReference type="SAM" id="SignalP"/>
    </source>
</evidence>
<protein>
    <recommendedName>
        <fullName evidence="4">DUF1735 domain-containing protein</fullName>
    </recommendedName>
</protein>
<proteinExistence type="predicted"/>
<dbReference type="PROSITE" id="PS51257">
    <property type="entry name" value="PROKAR_LIPOPROTEIN"/>
    <property type="match status" value="1"/>
</dbReference>
<reference evidence="3" key="1">
    <citation type="submission" date="2018-05" db="EMBL/GenBank/DDBJ databases">
        <authorList>
            <person name="Nie L."/>
        </authorList>
    </citation>
    <scope>NUCLEOTIDE SEQUENCE [LARGE SCALE GENOMIC DNA]</scope>
    <source>
        <strain evidence="3">NL</strain>
    </source>
</reference>
<keyword evidence="1" id="KW-0732">Signal</keyword>
<gene>
    <name evidence="2" type="ORF">DLM85_08090</name>
</gene>
<feature type="signal peptide" evidence="1">
    <location>
        <begin position="1"/>
        <end position="20"/>
    </location>
</feature>
<organism evidence="2 3">
    <name type="scientific">Hymenobacter edaphi</name>
    <dbReference type="NCBI Taxonomy" id="2211146"/>
    <lineage>
        <taxon>Bacteria</taxon>
        <taxon>Pseudomonadati</taxon>
        <taxon>Bacteroidota</taxon>
        <taxon>Cytophagia</taxon>
        <taxon>Cytophagales</taxon>
        <taxon>Hymenobacteraceae</taxon>
        <taxon>Hymenobacter</taxon>
    </lineage>
</organism>
<evidence type="ECO:0008006" key="4">
    <source>
        <dbReference type="Google" id="ProtNLM"/>
    </source>
</evidence>
<dbReference type="AlphaFoldDB" id="A0A328BLK8"/>
<dbReference type="Proteomes" id="UP000248553">
    <property type="component" value="Unassembled WGS sequence"/>
</dbReference>
<comment type="caution">
    <text evidence="2">The sequence shown here is derived from an EMBL/GenBank/DDBJ whole genome shotgun (WGS) entry which is preliminary data.</text>
</comment>
<name>A0A328BLK8_9BACT</name>
<feature type="chain" id="PRO_5016316776" description="DUF1735 domain-containing protein" evidence="1">
    <location>
        <begin position="21"/>
        <end position="175"/>
    </location>
</feature>
<dbReference type="EMBL" id="QHKM01000002">
    <property type="protein sequence ID" value="RAK67993.1"/>
    <property type="molecule type" value="Genomic_DNA"/>
</dbReference>
<evidence type="ECO:0000313" key="2">
    <source>
        <dbReference type="EMBL" id="RAK67993.1"/>
    </source>
</evidence>
<keyword evidence="3" id="KW-1185">Reference proteome</keyword>
<sequence>MKKVLFLFTALLLIGAAACKKVDKLLTFYVEDSQNIRISSNFPLGIATQLAPVAVTTNSSQSFANNDTRADLVKDVKLDKLTLTITDPSSQNFDFLQSIEIRISADGADEIVLASASSIPQGQRTITLTPTAAKLDAYLKASQYTLKTRATVGRNVPQDVTVRADSRFKVTADPL</sequence>
<dbReference type="RefSeq" id="WP_111477608.1">
    <property type="nucleotide sequence ID" value="NZ_QHKM01000002.1"/>
</dbReference>